<dbReference type="InterPro" id="IPR000477">
    <property type="entry name" value="RT_dom"/>
</dbReference>
<evidence type="ECO:0000259" key="1">
    <source>
        <dbReference type="PROSITE" id="PS50878"/>
    </source>
</evidence>
<comment type="caution">
    <text evidence="2">The sequence shown here is derived from an EMBL/GenBank/DDBJ whole genome shotgun (WGS) entry which is preliminary data.</text>
</comment>
<feature type="domain" description="Reverse transcriptase" evidence="1">
    <location>
        <begin position="1"/>
        <end position="258"/>
    </location>
</feature>
<sequence length="285" mass="32824">MTKSAVGDCRGAVSGGGLAAVGGPVMDWRRIRVDVQTDRPYSLIAQLRPDWPLDSLRFKFGFREYHSTIQQCHRVIYVIASAFEKKQYCTAAFLDETQAFDRVWHEGLLWKLKRILPFTYYLILKSFLTDRFFRVGHKSATSSCYRAKAEVPQGSIAGPFLYNIHTSDIPTHPSTFLASYADDKAILSVHTDPSNAALHLQQHLDALEIWHKKWRIKVNPNKSKHVTFTLRKGSCPRVYVNRIILPTADVVRYLGLRIDKRLTWNPHTRLKRLEVKEDLGCYNDY</sequence>
<dbReference type="SUPFAM" id="SSF56672">
    <property type="entry name" value="DNA/RNA polymerases"/>
    <property type="match status" value="1"/>
</dbReference>
<dbReference type="Pfam" id="PF00078">
    <property type="entry name" value="RVT_1"/>
    <property type="match status" value="1"/>
</dbReference>
<accession>A0ABD0YEE0</accession>
<evidence type="ECO:0000313" key="3">
    <source>
        <dbReference type="Proteomes" id="UP001558652"/>
    </source>
</evidence>
<proteinExistence type="predicted"/>
<dbReference type="InterPro" id="IPR043502">
    <property type="entry name" value="DNA/RNA_pol_sf"/>
</dbReference>
<dbReference type="PANTHER" id="PTHR33332">
    <property type="entry name" value="REVERSE TRANSCRIPTASE DOMAIN-CONTAINING PROTEIN"/>
    <property type="match status" value="1"/>
</dbReference>
<dbReference type="Proteomes" id="UP001558652">
    <property type="component" value="Unassembled WGS sequence"/>
</dbReference>
<keyword evidence="3" id="KW-1185">Reference proteome</keyword>
<protein>
    <recommendedName>
        <fullName evidence="1">Reverse transcriptase domain-containing protein</fullName>
    </recommendedName>
</protein>
<dbReference type="CDD" id="cd01650">
    <property type="entry name" value="RT_nLTR_like"/>
    <property type="match status" value="1"/>
</dbReference>
<dbReference type="GO" id="GO:0071897">
    <property type="term" value="P:DNA biosynthetic process"/>
    <property type="evidence" value="ECO:0007669"/>
    <property type="project" value="UniProtKB-ARBA"/>
</dbReference>
<gene>
    <name evidence="2" type="ORF">AAG570_012634</name>
</gene>
<dbReference type="AlphaFoldDB" id="A0ABD0YEE0"/>
<evidence type="ECO:0000313" key="2">
    <source>
        <dbReference type="EMBL" id="KAL1129690.1"/>
    </source>
</evidence>
<name>A0ABD0YEE0_9HEMI</name>
<reference evidence="2 3" key="1">
    <citation type="submission" date="2024-07" db="EMBL/GenBank/DDBJ databases">
        <title>Chromosome-level genome assembly of the water stick insect Ranatra chinensis (Heteroptera: Nepidae).</title>
        <authorList>
            <person name="Liu X."/>
        </authorList>
    </citation>
    <scope>NUCLEOTIDE SEQUENCE [LARGE SCALE GENOMIC DNA]</scope>
    <source>
        <strain evidence="2">Cailab_2021Rc</strain>
        <tissue evidence="2">Muscle</tissue>
    </source>
</reference>
<dbReference type="PROSITE" id="PS50878">
    <property type="entry name" value="RT_POL"/>
    <property type="match status" value="1"/>
</dbReference>
<organism evidence="2 3">
    <name type="scientific">Ranatra chinensis</name>
    <dbReference type="NCBI Taxonomy" id="642074"/>
    <lineage>
        <taxon>Eukaryota</taxon>
        <taxon>Metazoa</taxon>
        <taxon>Ecdysozoa</taxon>
        <taxon>Arthropoda</taxon>
        <taxon>Hexapoda</taxon>
        <taxon>Insecta</taxon>
        <taxon>Pterygota</taxon>
        <taxon>Neoptera</taxon>
        <taxon>Paraneoptera</taxon>
        <taxon>Hemiptera</taxon>
        <taxon>Heteroptera</taxon>
        <taxon>Panheteroptera</taxon>
        <taxon>Nepomorpha</taxon>
        <taxon>Nepidae</taxon>
        <taxon>Ranatrinae</taxon>
        <taxon>Ranatra</taxon>
    </lineage>
</organism>
<dbReference type="EMBL" id="JBFDAA010000008">
    <property type="protein sequence ID" value="KAL1129690.1"/>
    <property type="molecule type" value="Genomic_DNA"/>
</dbReference>